<organism evidence="2 3">
    <name type="scientific">Mycena rosella</name>
    <name type="common">Pink bonnet</name>
    <name type="synonym">Agaricus rosellus</name>
    <dbReference type="NCBI Taxonomy" id="1033263"/>
    <lineage>
        <taxon>Eukaryota</taxon>
        <taxon>Fungi</taxon>
        <taxon>Dikarya</taxon>
        <taxon>Basidiomycota</taxon>
        <taxon>Agaricomycotina</taxon>
        <taxon>Agaricomycetes</taxon>
        <taxon>Agaricomycetidae</taxon>
        <taxon>Agaricales</taxon>
        <taxon>Marasmiineae</taxon>
        <taxon>Mycenaceae</taxon>
        <taxon>Mycena</taxon>
    </lineage>
</organism>
<reference evidence="2" key="1">
    <citation type="submission" date="2023-03" db="EMBL/GenBank/DDBJ databases">
        <title>Massive genome expansion in bonnet fungi (Mycena s.s.) driven by repeated elements and novel gene families across ecological guilds.</title>
        <authorList>
            <consortium name="Lawrence Berkeley National Laboratory"/>
            <person name="Harder C.B."/>
            <person name="Miyauchi S."/>
            <person name="Viragh M."/>
            <person name="Kuo A."/>
            <person name="Thoen E."/>
            <person name="Andreopoulos B."/>
            <person name="Lu D."/>
            <person name="Skrede I."/>
            <person name="Drula E."/>
            <person name="Henrissat B."/>
            <person name="Morin E."/>
            <person name="Kohler A."/>
            <person name="Barry K."/>
            <person name="LaButti K."/>
            <person name="Morin E."/>
            <person name="Salamov A."/>
            <person name="Lipzen A."/>
            <person name="Mereny Z."/>
            <person name="Hegedus B."/>
            <person name="Baldrian P."/>
            <person name="Stursova M."/>
            <person name="Weitz H."/>
            <person name="Taylor A."/>
            <person name="Grigoriev I.V."/>
            <person name="Nagy L.G."/>
            <person name="Martin F."/>
            <person name="Kauserud H."/>
        </authorList>
    </citation>
    <scope>NUCLEOTIDE SEQUENCE</scope>
    <source>
        <strain evidence="2">CBHHK067</strain>
    </source>
</reference>
<evidence type="ECO:0000313" key="2">
    <source>
        <dbReference type="EMBL" id="KAJ7683325.1"/>
    </source>
</evidence>
<dbReference type="SUPFAM" id="SSF52047">
    <property type="entry name" value="RNI-like"/>
    <property type="match status" value="1"/>
</dbReference>
<sequence length="398" mass="45164">MNAECYDTLHSPSVSSQADSSAEEEQDPLRIALYSIPDSHNDPVKSAKARGAVAGVCKDLWVLVYDSPSFWSTINLNLNILPNRVTFVLDQCAGSDLHIRVALMDVRGPYDYLPGTTPSVEFLVDRMFSAIAHTGARWRSFFFYTEHPCAFIKVRNVCYDLPAPILFFIAVRYGYMPGYSEFEEEDPIYEEPKEACNWYNGSFAALVHLELDTATFVWSADLFRSLTTLDLSHFDNLRWDFFSSLFDAAANLRFLRLEKFSGCTIPDGAMLASTTLDVVDLGFGGNRCLIQRLEAFITPNVTDLTLRDIFDNLPAVLHCCVLLAQLRRFAVYSRVTYQSTPVYDRTVLQLFDAMPLLQVLDLHHAYRDLFTSYFPISSCYGHRRASSLRLVYRQSIVA</sequence>
<evidence type="ECO:0000256" key="1">
    <source>
        <dbReference type="SAM" id="MobiDB-lite"/>
    </source>
</evidence>
<feature type="region of interest" description="Disordered" evidence="1">
    <location>
        <begin position="1"/>
        <end position="22"/>
    </location>
</feature>
<accession>A0AAD7D7N0</accession>
<name>A0AAD7D7N0_MYCRO</name>
<dbReference type="EMBL" id="JARKIE010000109">
    <property type="protein sequence ID" value="KAJ7683325.1"/>
    <property type="molecule type" value="Genomic_DNA"/>
</dbReference>
<gene>
    <name evidence="2" type="ORF">B0H17DRAFT_1137814</name>
</gene>
<proteinExistence type="predicted"/>
<dbReference type="Gene3D" id="3.80.10.10">
    <property type="entry name" value="Ribonuclease Inhibitor"/>
    <property type="match status" value="1"/>
</dbReference>
<protein>
    <recommendedName>
        <fullName evidence="4">F-box domain-containing protein</fullName>
    </recommendedName>
</protein>
<evidence type="ECO:0000313" key="3">
    <source>
        <dbReference type="Proteomes" id="UP001221757"/>
    </source>
</evidence>
<keyword evidence="3" id="KW-1185">Reference proteome</keyword>
<dbReference type="Proteomes" id="UP001221757">
    <property type="component" value="Unassembled WGS sequence"/>
</dbReference>
<dbReference type="AlphaFoldDB" id="A0AAD7D7N0"/>
<comment type="caution">
    <text evidence="2">The sequence shown here is derived from an EMBL/GenBank/DDBJ whole genome shotgun (WGS) entry which is preliminary data.</text>
</comment>
<evidence type="ECO:0008006" key="4">
    <source>
        <dbReference type="Google" id="ProtNLM"/>
    </source>
</evidence>
<dbReference type="InterPro" id="IPR032675">
    <property type="entry name" value="LRR_dom_sf"/>
</dbReference>